<dbReference type="Pfam" id="PF13789">
    <property type="entry name" value="DUF4181"/>
    <property type="match status" value="1"/>
</dbReference>
<sequence>MEPFELILILLVILLVSDWFLKKKFQITSREPYFYKPINKVQRYGEIIIHIIFWIVFPIVMARESGILFWTWIFLYLTFLSGFRFTMEWKYEREKRQYLLTTSKFIWIILFISSIIYLT</sequence>
<keyword evidence="1" id="KW-0472">Membrane</keyword>
<dbReference type="RefSeq" id="WP_097157123.1">
    <property type="nucleotide sequence ID" value="NZ_JBEPMQ010000003.1"/>
</dbReference>
<keyword evidence="1" id="KW-1133">Transmembrane helix</keyword>
<dbReference type="OrthoDB" id="2455559at2"/>
<dbReference type="AlphaFoldDB" id="A0A285CIH4"/>
<evidence type="ECO:0000313" key="3">
    <source>
        <dbReference type="Proteomes" id="UP000219546"/>
    </source>
</evidence>
<dbReference type="Proteomes" id="UP000219546">
    <property type="component" value="Unassembled WGS sequence"/>
</dbReference>
<dbReference type="EMBL" id="OAOP01000001">
    <property type="protein sequence ID" value="SNX67320.1"/>
    <property type="molecule type" value="Genomic_DNA"/>
</dbReference>
<name>A0A285CIH4_9BACI</name>
<protein>
    <submittedName>
        <fullName evidence="2">Uncharacterized protein DUF4181</fullName>
    </submittedName>
</protein>
<feature type="transmembrane region" description="Helical" evidence="1">
    <location>
        <begin position="98"/>
        <end position="118"/>
    </location>
</feature>
<evidence type="ECO:0000256" key="1">
    <source>
        <dbReference type="SAM" id="Phobius"/>
    </source>
</evidence>
<keyword evidence="1" id="KW-0812">Transmembrane</keyword>
<proteinExistence type="predicted"/>
<gene>
    <name evidence="2" type="ORF">SAMN05877753_101639</name>
</gene>
<keyword evidence="3" id="KW-1185">Reference proteome</keyword>
<feature type="transmembrane region" description="Helical" evidence="1">
    <location>
        <begin position="6"/>
        <end position="22"/>
    </location>
</feature>
<dbReference type="InterPro" id="IPR025441">
    <property type="entry name" value="DUF4181"/>
</dbReference>
<feature type="transmembrane region" description="Helical" evidence="1">
    <location>
        <begin position="67"/>
        <end position="86"/>
    </location>
</feature>
<reference evidence="2 3" key="1">
    <citation type="submission" date="2017-08" db="EMBL/GenBank/DDBJ databases">
        <authorList>
            <person name="de Groot N.N."/>
        </authorList>
    </citation>
    <scope>NUCLEOTIDE SEQUENCE [LARGE SCALE GENOMIC DNA]</scope>
    <source>
        <strain evidence="2 3">JC228</strain>
    </source>
</reference>
<evidence type="ECO:0000313" key="2">
    <source>
        <dbReference type="EMBL" id="SNX67320.1"/>
    </source>
</evidence>
<feature type="transmembrane region" description="Helical" evidence="1">
    <location>
        <begin position="43"/>
        <end position="61"/>
    </location>
</feature>
<accession>A0A285CIH4</accession>
<organism evidence="2 3">
    <name type="scientific">Bacillus oleivorans</name>
    <dbReference type="NCBI Taxonomy" id="1448271"/>
    <lineage>
        <taxon>Bacteria</taxon>
        <taxon>Bacillati</taxon>
        <taxon>Bacillota</taxon>
        <taxon>Bacilli</taxon>
        <taxon>Bacillales</taxon>
        <taxon>Bacillaceae</taxon>
        <taxon>Bacillus</taxon>
    </lineage>
</organism>